<dbReference type="KEGG" id="aagg:ETAA8_68550"/>
<keyword evidence="2" id="KW-0732">Signal</keyword>
<keyword evidence="5" id="KW-1185">Reference proteome</keyword>
<organism evidence="4 5">
    <name type="scientific">Anatilimnocola aggregata</name>
    <dbReference type="NCBI Taxonomy" id="2528021"/>
    <lineage>
        <taxon>Bacteria</taxon>
        <taxon>Pseudomonadati</taxon>
        <taxon>Planctomycetota</taxon>
        <taxon>Planctomycetia</taxon>
        <taxon>Pirellulales</taxon>
        <taxon>Pirellulaceae</taxon>
        <taxon>Anatilimnocola</taxon>
    </lineage>
</organism>
<keyword evidence="1" id="KW-0677">Repeat</keyword>
<evidence type="ECO:0000313" key="4">
    <source>
        <dbReference type="EMBL" id="QDU31695.1"/>
    </source>
</evidence>
<feature type="chain" id="PRO_5021734345" description="Right handed beta helix domain-containing protein" evidence="2">
    <location>
        <begin position="20"/>
        <end position="514"/>
    </location>
</feature>
<dbReference type="InterPro" id="IPR011050">
    <property type="entry name" value="Pectin_lyase_fold/virulence"/>
</dbReference>
<dbReference type="SUPFAM" id="SSF51126">
    <property type="entry name" value="Pectin lyase-like"/>
    <property type="match status" value="2"/>
</dbReference>
<evidence type="ECO:0000256" key="2">
    <source>
        <dbReference type="SAM" id="SignalP"/>
    </source>
</evidence>
<sequence precursor="true">MLRMTTILLLLATAHPAVAATLRVPEDHKTIQAAIDAAQPGDTVQVAAGRYSERISVRAGIIVRSAGDDSKGKAGLKRAEATIIDGGGKIGDKPGVVMAEGSTLDGFTITNVGAYDDALWKKHFDSHGEELADDEGSVQAEGTIPAISIKGVIASVTNNIVHHNGDVGIAVVGSREHKVTPLVTSNISYRNLGGGIGVADLAEPVVRENTCHENLRAGIGCRNSSPIILDNVCFQNIRAGIGCREGARPIMRGNKCYQNRRAGIGIRMDGTAPVVEDNDCYENDMAGIGCRDGAEPIIRNNRCSKNKMAGIGCDGASPLIVGNECRENEMAGIGMRGEGIATIQGNKCHENKLVAIGVTDGSTATISGNQLSRTGGVPPLIAVKGSTALIQENQIEGGGVAAVLVQGTATISNNKFLGHGEKQGNAVWVWEGSTATIDANSFNGYRTAVNSTKATVIVTSNTVQGFTGPAIIIKDSSKPAHVFGNTAITKDEKAKVVEIQGPAGVVANNLVKAE</sequence>
<dbReference type="OrthoDB" id="225534at2"/>
<dbReference type="SMART" id="SM00710">
    <property type="entry name" value="PbH1"/>
    <property type="match status" value="8"/>
</dbReference>
<dbReference type="RefSeq" id="WP_145099252.1">
    <property type="nucleotide sequence ID" value="NZ_CP036274.1"/>
</dbReference>
<dbReference type="EMBL" id="CP036274">
    <property type="protein sequence ID" value="QDU31695.1"/>
    <property type="molecule type" value="Genomic_DNA"/>
</dbReference>
<dbReference type="InterPro" id="IPR039448">
    <property type="entry name" value="Beta_helix"/>
</dbReference>
<gene>
    <name evidence="4" type="ORF">ETAA8_68550</name>
</gene>
<protein>
    <recommendedName>
        <fullName evidence="3">Right handed beta helix domain-containing protein</fullName>
    </recommendedName>
</protein>
<name>A0A517YNA4_9BACT</name>
<accession>A0A517YNA4</accession>
<evidence type="ECO:0000313" key="5">
    <source>
        <dbReference type="Proteomes" id="UP000315017"/>
    </source>
</evidence>
<proteinExistence type="predicted"/>
<dbReference type="InterPro" id="IPR051550">
    <property type="entry name" value="SCF-Subunits/Alg-Epimerases"/>
</dbReference>
<dbReference type="Proteomes" id="UP000315017">
    <property type="component" value="Chromosome"/>
</dbReference>
<dbReference type="InterPro" id="IPR006626">
    <property type="entry name" value="PbH1"/>
</dbReference>
<dbReference type="AlphaFoldDB" id="A0A517YNA4"/>
<feature type="domain" description="Right handed beta helix" evidence="3">
    <location>
        <begin position="316"/>
        <end position="442"/>
    </location>
</feature>
<evidence type="ECO:0000256" key="1">
    <source>
        <dbReference type="ARBA" id="ARBA00022737"/>
    </source>
</evidence>
<dbReference type="PANTHER" id="PTHR22990">
    <property type="entry name" value="F-BOX ONLY PROTEIN"/>
    <property type="match status" value="1"/>
</dbReference>
<reference evidence="4 5" key="1">
    <citation type="submission" date="2019-02" db="EMBL/GenBank/DDBJ databases">
        <title>Deep-cultivation of Planctomycetes and their phenomic and genomic characterization uncovers novel biology.</title>
        <authorList>
            <person name="Wiegand S."/>
            <person name="Jogler M."/>
            <person name="Boedeker C."/>
            <person name="Pinto D."/>
            <person name="Vollmers J."/>
            <person name="Rivas-Marin E."/>
            <person name="Kohn T."/>
            <person name="Peeters S.H."/>
            <person name="Heuer A."/>
            <person name="Rast P."/>
            <person name="Oberbeckmann S."/>
            <person name="Bunk B."/>
            <person name="Jeske O."/>
            <person name="Meyerdierks A."/>
            <person name="Storesund J.E."/>
            <person name="Kallscheuer N."/>
            <person name="Luecker S."/>
            <person name="Lage O.M."/>
            <person name="Pohl T."/>
            <person name="Merkel B.J."/>
            <person name="Hornburger P."/>
            <person name="Mueller R.-W."/>
            <person name="Bruemmer F."/>
            <person name="Labrenz M."/>
            <person name="Spormann A.M."/>
            <person name="Op den Camp H."/>
            <person name="Overmann J."/>
            <person name="Amann R."/>
            <person name="Jetten M.S.M."/>
            <person name="Mascher T."/>
            <person name="Medema M.H."/>
            <person name="Devos D.P."/>
            <person name="Kaster A.-K."/>
            <person name="Ovreas L."/>
            <person name="Rohde M."/>
            <person name="Galperin M.Y."/>
            <person name="Jogler C."/>
        </authorList>
    </citation>
    <scope>NUCLEOTIDE SEQUENCE [LARGE SCALE GENOMIC DNA]</scope>
    <source>
        <strain evidence="4 5">ETA_A8</strain>
    </source>
</reference>
<dbReference type="Gene3D" id="2.160.20.10">
    <property type="entry name" value="Single-stranded right-handed beta-helix, Pectin lyase-like"/>
    <property type="match status" value="3"/>
</dbReference>
<dbReference type="Pfam" id="PF13229">
    <property type="entry name" value="Beta_helix"/>
    <property type="match status" value="2"/>
</dbReference>
<evidence type="ECO:0000259" key="3">
    <source>
        <dbReference type="Pfam" id="PF13229"/>
    </source>
</evidence>
<dbReference type="InterPro" id="IPR012334">
    <property type="entry name" value="Pectin_lyas_fold"/>
</dbReference>
<dbReference type="PANTHER" id="PTHR22990:SF15">
    <property type="entry name" value="F-BOX ONLY PROTEIN 10"/>
    <property type="match status" value="1"/>
</dbReference>
<feature type="signal peptide" evidence="2">
    <location>
        <begin position="1"/>
        <end position="19"/>
    </location>
</feature>
<feature type="domain" description="Right handed beta helix" evidence="3">
    <location>
        <begin position="147"/>
        <end position="266"/>
    </location>
</feature>